<keyword evidence="3" id="KW-1185">Reference proteome</keyword>
<dbReference type="AlphaFoldDB" id="A0AAV0DNE0"/>
<accession>A0AAV0DNE0</accession>
<evidence type="ECO:0000313" key="2">
    <source>
        <dbReference type="EMBL" id="CAH9105926.1"/>
    </source>
</evidence>
<reference evidence="2" key="1">
    <citation type="submission" date="2022-07" db="EMBL/GenBank/DDBJ databases">
        <authorList>
            <person name="Macas J."/>
            <person name="Novak P."/>
            <person name="Neumann P."/>
        </authorList>
    </citation>
    <scope>NUCLEOTIDE SEQUENCE</scope>
</reference>
<dbReference type="PROSITE" id="PS50181">
    <property type="entry name" value="FBOX"/>
    <property type="match status" value="1"/>
</dbReference>
<evidence type="ECO:0000259" key="1">
    <source>
        <dbReference type="PROSITE" id="PS50181"/>
    </source>
</evidence>
<comment type="caution">
    <text evidence="2">The sequence shown here is derived from an EMBL/GenBank/DDBJ whole genome shotgun (WGS) entry which is preliminary data.</text>
</comment>
<dbReference type="EMBL" id="CAMAPF010000133">
    <property type="protein sequence ID" value="CAH9105926.1"/>
    <property type="molecule type" value="Genomic_DNA"/>
</dbReference>
<dbReference type="Proteomes" id="UP001152523">
    <property type="component" value="Unassembled WGS sequence"/>
</dbReference>
<dbReference type="Pfam" id="PF07734">
    <property type="entry name" value="FBA_1"/>
    <property type="match status" value="1"/>
</dbReference>
<dbReference type="NCBIfam" id="TIGR01640">
    <property type="entry name" value="F_box_assoc_1"/>
    <property type="match status" value="1"/>
</dbReference>
<gene>
    <name evidence="2" type="ORF">CEPIT_LOCUS17384</name>
</gene>
<proteinExistence type="predicted"/>
<organism evidence="2 3">
    <name type="scientific">Cuscuta epithymum</name>
    <dbReference type="NCBI Taxonomy" id="186058"/>
    <lineage>
        <taxon>Eukaryota</taxon>
        <taxon>Viridiplantae</taxon>
        <taxon>Streptophyta</taxon>
        <taxon>Embryophyta</taxon>
        <taxon>Tracheophyta</taxon>
        <taxon>Spermatophyta</taxon>
        <taxon>Magnoliopsida</taxon>
        <taxon>eudicotyledons</taxon>
        <taxon>Gunneridae</taxon>
        <taxon>Pentapetalae</taxon>
        <taxon>asterids</taxon>
        <taxon>lamiids</taxon>
        <taxon>Solanales</taxon>
        <taxon>Convolvulaceae</taxon>
        <taxon>Cuscuteae</taxon>
        <taxon>Cuscuta</taxon>
        <taxon>Cuscuta subgen. Cuscuta</taxon>
    </lineage>
</organism>
<name>A0AAV0DNE0_9ASTE</name>
<dbReference type="PANTHER" id="PTHR31672:SF13">
    <property type="entry name" value="F-BOX PROTEIN CPR30-LIKE"/>
    <property type="match status" value="1"/>
</dbReference>
<sequence>MSDIPSEIYRQILLQLPADSLFRFRSVCKEWCRLIDDPSFIKVHTQNQISSSTLLIKKDSGSPFYLINLDSLEFTDDLNDDGQMIEVIPVKQLVRLDVPRIRGLPVNSCNGLILISTYDRNKIWAIWNPLTRDCHQLPVPDCSTFSFAAAGLGYDHVSDDYKVVRLDTISCGGKYVCRTLLYSLKLGYWKRIKDCPGNVFGLNRVNGVCVNGKLHWYACEMIITLDLVTEEYNHIPIPHVSSSKEIIDMYLDAISGLLILSYSYLTSSGCHFDGWVLQEYAAENPWEKLLSFHLPFFESPKLVAYMKNKKKVILQRDDGFFWVDIESNLVKQVAFDGLIVISSQVCPGSLYRLDDRGNTSKPVSTSTGGVKRKRKQIKKRTITRLKILIRNESCYWSPERSYHSSLVFYEADSSLGSYEEADEY</sequence>
<dbReference type="Gene3D" id="1.20.1280.50">
    <property type="match status" value="1"/>
</dbReference>
<protein>
    <recommendedName>
        <fullName evidence="1">F-box domain-containing protein</fullName>
    </recommendedName>
</protein>
<dbReference type="InterPro" id="IPR017451">
    <property type="entry name" value="F-box-assoc_interact_dom"/>
</dbReference>
<feature type="domain" description="F-box" evidence="1">
    <location>
        <begin position="1"/>
        <end position="43"/>
    </location>
</feature>
<dbReference type="PANTHER" id="PTHR31672">
    <property type="entry name" value="BNACNNG10540D PROTEIN"/>
    <property type="match status" value="1"/>
</dbReference>
<evidence type="ECO:0000313" key="3">
    <source>
        <dbReference type="Proteomes" id="UP001152523"/>
    </source>
</evidence>
<dbReference type="InterPro" id="IPR006527">
    <property type="entry name" value="F-box-assoc_dom_typ1"/>
</dbReference>
<dbReference type="InterPro" id="IPR050796">
    <property type="entry name" value="SCF_F-box_component"/>
</dbReference>
<dbReference type="SMART" id="SM00256">
    <property type="entry name" value="FBOX"/>
    <property type="match status" value="1"/>
</dbReference>
<dbReference type="SUPFAM" id="SSF81383">
    <property type="entry name" value="F-box domain"/>
    <property type="match status" value="1"/>
</dbReference>
<dbReference type="InterPro" id="IPR036047">
    <property type="entry name" value="F-box-like_dom_sf"/>
</dbReference>
<dbReference type="Pfam" id="PF00646">
    <property type="entry name" value="F-box"/>
    <property type="match status" value="1"/>
</dbReference>
<dbReference type="InterPro" id="IPR001810">
    <property type="entry name" value="F-box_dom"/>
</dbReference>
<dbReference type="CDD" id="cd22157">
    <property type="entry name" value="F-box_AtFBW1-like"/>
    <property type="match status" value="1"/>
</dbReference>